<keyword evidence="18" id="KW-1185">Reference proteome</keyword>
<dbReference type="CDD" id="cd00544">
    <property type="entry name" value="CobU"/>
    <property type="match status" value="1"/>
</dbReference>
<keyword evidence="12 14" id="KW-0067">ATP-binding</keyword>
<dbReference type="SUPFAM" id="SSF52540">
    <property type="entry name" value="P-loop containing nucleoside triphosphate hydrolases"/>
    <property type="match status" value="1"/>
</dbReference>
<evidence type="ECO:0000256" key="4">
    <source>
        <dbReference type="ARBA" id="ARBA00003889"/>
    </source>
</evidence>
<evidence type="ECO:0000256" key="5">
    <source>
        <dbReference type="ARBA" id="ARBA00004692"/>
    </source>
</evidence>
<keyword evidence="9 14" id="KW-0808">Transferase</keyword>
<protein>
    <recommendedName>
        <fullName evidence="14">Bifunctional adenosylcobalamin biosynthesis protein</fullName>
        <ecNumber evidence="14">2.7.1.156</ecNumber>
        <ecNumber evidence="14">2.7.7.62</ecNumber>
    </recommendedName>
</protein>
<dbReference type="UniPathway" id="UPA00148">
    <property type="reaction ID" value="UER00236"/>
</dbReference>
<dbReference type="GO" id="GO:0005525">
    <property type="term" value="F:GTP binding"/>
    <property type="evidence" value="ECO:0007669"/>
    <property type="project" value="UniProtKB-UniRule"/>
</dbReference>
<organism evidence="17 18">
    <name type="scientific">Insolitispirillum peregrinum</name>
    <dbReference type="NCBI Taxonomy" id="80876"/>
    <lineage>
        <taxon>Bacteria</taxon>
        <taxon>Pseudomonadati</taxon>
        <taxon>Pseudomonadota</taxon>
        <taxon>Alphaproteobacteria</taxon>
        <taxon>Rhodospirillales</taxon>
        <taxon>Novispirillaceae</taxon>
        <taxon>Insolitispirillum</taxon>
    </lineage>
</organism>
<feature type="active site" description="GMP-histidine intermediate" evidence="15">
    <location>
        <position position="44"/>
    </location>
</feature>
<evidence type="ECO:0000256" key="8">
    <source>
        <dbReference type="ARBA" id="ARBA00022573"/>
    </source>
</evidence>
<feature type="binding site" evidence="16">
    <location>
        <begin position="28"/>
        <end position="30"/>
    </location>
    <ligand>
        <name>GTP</name>
        <dbReference type="ChEBI" id="CHEBI:37565"/>
    </ligand>
</feature>
<gene>
    <name evidence="17" type="ORF">SAMN05421779_102206</name>
</gene>
<accession>A0A1N7JFY6</accession>
<evidence type="ECO:0000256" key="14">
    <source>
        <dbReference type="PIRNR" id="PIRNR006135"/>
    </source>
</evidence>
<evidence type="ECO:0000313" key="17">
    <source>
        <dbReference type="EMBL" id="SIS48156.1"/>
    </source>
</evidence>
<dbReference type="EC" id="2.7.1.156" evidence="14"/>
<evidence type="ECO:0000256" key="6">
    <source>
        <dbReference type="ARBA" id="ARBA00005159"/>
    </source>
</evidence>
<dbReference type="STRING" id="80876.SAMN05421779_102206"/>
<comment type="pathway">
    <text evidence="5 14">Cofactor biosynthesis; adenosylcobalamin biosynthesis; adenosylcobalamin from cob(II)yrinate a,c-diamide: step 6/7.</text>
</comment>
<dbReference type="Gene3D" id="3.40.50.300">
    <property type="entry name" value="P-loop containing nucleotide triphosphate hydrolases"/>
    <property type="match status" value="1"/>
</dbReference>
<dbReference type="PANTHER" id="PTHR34848:SF1">
    <property type="entry name" value="BIFUNCTIONAL ADENOSYLCOBALAMIN BIOSYNTHESIS PROTEIN COBU"/>
    <property type="match status" value="1"/>
</dbReference>
<reference evidence="17 18" key="1">
    <citation type="submission" date="2017-01" db="EMBL/GenBank/DDBJ databases">
        <authorList>
            <person name="Mah S.A."/>
            <person name="Swanson W.J."/>
            <person name="Moy G.W."/>
            <person name="Vacquier V.D."/>
        </authorList>
    </citation>
    <scope>NUCLEOTIDE SEQUENCE [LARGE SCALE GENOMIC DNA]</scope>
    <source>
        <strain evidence="17 18">DSM 11589</strain>
    </source>
</reference>
<keyword evidence="11 14" id="KW-0418">Kinase</keyword>
<comment type="catalytic activity">
    <reaction evidence="2 14">
        <text>adenosylcob(III)inamide phosphate + GTP + H(+) = adenosylcob(III)inamide-GDP + diphosphate</text>
        <dbReference type="Rhea" id="RHEA:22712"/>
        <dbReference type="ChEBI" id="CHEBI:15378"/>
        <dbReference type="ChEBI" id="CHEBI:33019"/>
        <dbReference type="ChEBI" id="CHEBI:37565"/>
        <dbReference type="ChEBI" id="CHEBI:58502"/>
        <dbReference type="ChEBI" id="CHEBI:60487"/>
        <dbReference type="EC" id="2.7.7.62"/>
    </reaction>
</comment>
<dbReference type="Pfam" id="PF02283">
    <property type="entry name" value="CobU"/>
    <property type="match status" value="1"/>
</dbReference>
<keyword evidence="10 14" id="KW-0547">Nucleotide-binding</keyword>
<feature type="binding site" evidence="16">
    <location>
        <position position="56"/>
    </location>
    <ligand>
        <name>GTP</name>
        <dbReference type="ChEBI" id="CHEBI:37565"/>
    </ligand>
</feature>
<dbReference type="PANTHER" id="PTHR34848">
    <property type="match status" value="1"/>
</dbReference>
<comment type="catalytic activity">
    <reaction evidence="1 14">
        <text>adenosylcob(III)inamide + ATP = adenosylcob(III)inamide phosphate + ADP + H(+)</text>
        <dbReference type="Rhea" id="RHEA:15769"/>
        <dbReference type="ChEBI" id="CHEBI:2480"/>
        <dbReference type="ChEBI" id="CHEBI:15378"/>
        <dbReference type="ChEBI" id="CHEBI:30616"/>
        <dbReference type="ChEBI" id="CHEBI:58502"/>
        <dbReference type="ChEBI" id="CHEBI:456216"/>
        <dbReference type="EC" id="2.7.1.156"/>
    </reaction>
</comment>
<evidence type="ECO:0000256" key="15">
    <source>
        <dbReference type="PIRSR" id="PIRSR006135-1"/>
    </source>
</evidence>
<dbReference type="EC" id="2.7.7.62" evidence="14"/>
<feature type="binding site" evidence="16">
    <location>
        <begin position="3"/>
        <end position="10"/>
    </location>
    <ligand>
        <name>GTP</name>
        <dbReference type="ChEBI" id="CHEBI:37565"/>
    </ligand>
</feature>
<evidence type="ECO:0000256" key="16">
    <source>
        <dbReference type="PIRSR" id="PIRSR006135-2"/>
    </source>
</evidence>
<sequence length="182" mass="19608">MIGGARSGKSRHAEALVRSAGRERVYLATAQVWDEEMAERVRLHRADRPQGWQTIEEPYAIAPLLARGFDGKPVLLDCLTLWLTNVLLASDDPSLSGMPSPEQACETLLATLATCPGPLVLVSNEVGLGIVPDNALSRRFRDLAGRLHQNVAALADRVDLVTAGIPLSLKPQLALAPVAEYP</sequence>
<comment type="similarity">
    <text evidence="7 14">Belongs to the CobU/CobP family.</text>
</comment>
<evidence type="ECO:0000256" key="7">
    <source>
        <dbReference type="ARBA" id="ARBA00007490"/>
    </source>
</evidence>
<dbReference type="GO" id="GO:0005524">
    <property type="term" value="F:ATP binding"/>
    <property type="evidence" value="ECO:0007669"/>
    <property type="project" value="UniProtKB-UniRule"/>
</dbReference>
<evidence type="ECO:0000256" key="3">
    <source>
        <dbReference type="ARBA" id="ARBA00001522"/>
    </source>
</evidence>
<dbReference type="EMBL" id="FTOA01000002">
    <property type="protein sequence ID" value="SIS48156.1"/>
    <property type="molecule type" value="Genomic_DNA"/>
</dbReference>
<dbReference type="PIRSF" id="PIRSF006135">
    <property type="entry name" value="CobU"/>
    <property type="match status" value="1"/>
</dbReference>
<evidence type="ECO:0000256" key="2">
    <source>
        <dbReference type="ARBA" id="ARBA00000711"/>
    </source>
</evidence>
<comment type="function">
    <text evidence="4 14">Catalyzes ATP-dependent phosphorylation of adenosylcobinamide and addition of GMP to adenosylcobinamide phosphate.</text>
</comment>
<dbReference type="GO" id="GO:0008820">
    <property type="term" value="F:cobinamide phosphate guanylyltransferase activity"/>
    <property type="evidence" value="ECO:0007669"/>
    <property type="project" value="UniProtKB-UniRule"/>
</dbReference>
<dbReference type="GO" id="GO:0009236">
    <property type="term" value="P:cobalamin biosynthetic process"/>
    <property type="evidence" value="ECO:0007669"/>
    <property type="project" value="UniProtKB-UniRule"/>
</dbReference>
<comment type="pathway">
    <text evidence="6 14">Cofactor biosynthesis; adenosylcobalamin biosynthesis; adenosylcobalamin from cob(II)yrinate a,c-diamide: step 5/7.</text>
</comment>
<dbReference type="RefSeq" id="WP_245821296.1">
    <property type="nucleotide sequence ID" value="NZ_FTOA01000002.1"/>
</dbReference>
<comment type="catalytic activity">
    <reaction evidence="3">
        <text>adenosylcob(III)inamide + GTP = adenosylcob(III)inamide phosphate + GDP + H(+)</text>
        <dbReference type="Rhea" id="RHEA:15765"/>
        <dbReference type="ChEBI" id="CHEBI:2480"/>
        <dbReference type="ChEBI" id="CHEBI:15378"/>
        <dbReference type="ChEBI" id="CHEBI:37565"/>
        <dbReference type="ChEBI" id="CHEBI:58189"/>
        <dbReference type="ChEBI" id="CHEBI:58502"/>
        <dbReference type="EC" id="2.7.1.156"/>
    </reaction>
</comment>
<name>A0A1N7JFY6_9PROT</name>
<keyword evidence="17" id="KW-0548">Nucleotidyltransferase</keyword>
<evidence type="ECO:0000256" key="1">
    <source>
        <dbReference type="ARBA" id="ARBA00000312"/>
    </source>
</evidence>
<evidence type="ECO:0000256" key="13">
    <source>
        <dbReference type="ARBA" id="ARBA00023134"/>
    </source>
</evidence>
<dbReference type="InterPro" id="IPR003203">
    <property type="entry name" value="CobU/CobP"/>
</dbReference>
<dbReference type="NCBIfam" id="NF004469">
    <property type="entry name" value="PRK05800.1"/>
    <property type="match status" value="1"/>
</dbReference>
<evidence type="ECO:0000256" key="9">
    <source>
        <dbReference type="ARBA" id="ARBA00022679"/>
    </source>
</evidence>
<dbReference type="InterPro" id="IPR027417">
    <property type="entry name" value="P-loop_NTPase"/>
</dbReference>
<evidence type="ECO:0000256" key="12">
    <source>
        <dbReference type="ARBA" id="ARBA00022840"/>
    </source>
</evidence>
<proteinExistence type="inferred from homology"/>
<feature type="binding site" evidence="16">
    <location>
        <begin position="45"/>
        <end position="48"/>
    </location>
    <ligand>
        <name>GTP</name>
        <dbReference type="ChEBI" id="CHEBI:37565"/>
    </ligand>
</feature>
<evidence type="ECO:0000313" key="18">
    <source>
        <dbReference type="Proteomes" id="UP000185678"/>
    </source>
</evidence>
<dbReference type="Proteomes" id="UP000185678">
    <property type="component" value="Unassembled WGS sequence"/>
</dbReference>
<evidence type="ECO:0000256" key="11">
    <source>
        <dbReference type="ARBA" id="ARBA00022777"/>
    </source>
</evidence>
<feature type="binding site" evidence="16">
    <location>
        <position position="77"/>
    </location>
    <ligand>
        <name>GTP</name>
        <dbReference type="ChEBI" id="CHEBI:37565"/>
    </ligand>
</feature>
<evidence type="ECO:0000256" key="10">
    <source>
        <dbReference type="ARBA" id="ARBA00022741"/>
    </source>
</evidence>
<keyword evidence="13 14" id="KW-0342">GTP-binding</keyword>
<keyword evidence="8 14" id="KW-0169">Cobalamin biosynthesis</keyword>
<dbReference type="GO" id="GO:0043752">
    <property type="term" value="F:adenosylcobinamide kinase activity"/>
    <property type="evidence" value="ECO:0007669"/>
    <property type="project" value="UniProtKB-EC"/>
</dbReference>
<dbReference type="AlphaFoldDB" id="A0A1N7JFY6"/>